<dbReference type="Gene3D" id="3.40.50.300">
    <property type="entry name" value="P-loop containing nucleotide triphosphate hydrolases"/>
    <property type="match status" value="2"/>
</dbReference>
<evidence type="ECO:0000256" key="7">
    <source>
        <dbReference type="SAM" id="Coils"/>
    </source>
</evidence>
<keyword evidence="4" id="KW-0067">ATP-binding</keyword>
<keyword evidence="1" id="KW-0547">Nucleotide-binding</keyword>
<feature type="domain" description="Helicase ATP-binding" evidence="8">
    <location>
        <begin position="32"/>
        <end position="207"/>
    </location>
</feature>
<dbReference type="CDD" id="cd18787">
    <property type="entry name" value="SF2_C_DEAD"/>
    <property type="match status" value="1"/>
</dbReference>
<evidence type="ECO:0000256" key="6">
    <source>
        <dbReference type="PROSITE-ProRule" id="PRU00552"/>
    </source>
</evidence>
<keyword evidence="12" id="KW-1185">Reference proteome</keyword>
<dbReference type="PROSITE" id="PS51195">
    <property type="entry name" value="Q_MOTIF"/>
    <property type="match status" value="1"/>
</dbReference>
<dbReference type="GO" id="GO:0004386">
    <property type="term" value="F:helicase activity"/>
    <property type="evidence" value="ECO:0007669"/>
    <property type="project" value="UniProtKB-KW"/>
</dbReference>
<feature type="coiled-coil region" evidence="7">
    <location>
        <begin position="389"/>
        <end position="416"/>
    </location>
</feature>
<dbReference type="InterPro" id="IPR001650">
    <property type="entry name" value="Helicase_C-like"/>
</dbReference>
<dbReference type="Pfam" id="PF00270">
    <property type="entry name" value="DEAD"/>
    <property type="match status" value="1"/>
</dbReference>
<proteinExistence type="inferred from homology"/>
<evidence type="ECO:0000313" key="12">
    <source>
        <dbReference type="Proteomes" id="UP001162741"/>
    </source>
</evidence>
<evidence type="ECO:0000256" key="1">
    <source>
        <dbReference type="ARBA" id="ARBA00022741"/>
    </source>
</evidence>
<dbReference type="InterPro" id="IPR027417">
    <property type="entry name" value="P-loop_NTPase"/>
</dbReference>
<keyword evidence="2" id="KW-0378">Hydrolase</keyword>
<evidence type="ECO:0000256" key="4">
    <source>
        <dbReference type="ARBA" id="ARBA00022840"/>
    </source>
</evidence>
<dbReference type="SMART" id="SM00490">
    <property type="entry name" value="HELICc"/>
    <property type="match status" value="1"/>
</dbReference>
<dbReference type="Pfam" id="PF00271">
    <property type="entry name" value="Helicase_C"/>
    <property type="match status" value="1"/>
</dbReference>
<keyword evidence="3 11" id="KW-0347">Helicase</keyword>
<feature type="short sequence motif" description="Q motif" evidence="6">
    <location>
        <begin position="1"/>
        <end position="29"/>
    </location>
</feature>
<evidence type="ECO:0000313" key="11">
    <source>
        <dbReference type="EMBL" id="UYQ94706.1"/>
    </source>
</evidence>
<gene>
    <name evidence="11" type="ORF">MKQ68_06330</name>
</gene>
<dbReference type="PROSITE" id="PS51194">
    <property type="entry name" value="HELICASE_CTER"/>
    <property type="match status" value="1"/>
</dbReference>
<dbReference type="PANTHER" id="PTHR47959">
    <property type="entry name" value="ATP-DEPENDENT RNA HELICASE RHLE-RELATED"/>
    <property type="match status" value="1"/>
</dbReference>
<dbReference type="InterPro" id="IPR044742">
    <property type="entry name" value="DEAD/DEAH_RhlB"/>
</dbReference>
<dbReference type="InterPro" id="IPR014001">
    <property type="entry name" value="Helicase_ATP-bd"/>
</dbReference>
<dbReference type="InterPro" id="IPR050079">
    <property type="entry name" value="DEAD_box_RNA_helicase"/>
</dbReference>
<keyword evidence="7" id="KW-0175">Coiled coil</keyword>
<dbReference type="RefSeq" id="WP_264282558.1">
    <property type="nucleotide sequence ID" value="NZ_CP107006.1"/>
</dbReference>
<organism evidence="11 12">
    <name type="scientific">Chitinophaga horti</name>
    <dbReference type="NCBI Taxonomy" id="2920382"/>
    <lineage>
        <taxon>Bacteria</taxon>
        <taxon>Pseudomonadati</taxon>
        <taxon>Bacteroidota</taxon>
        <taxon>Chitinophagia</taxon>
        <taxon>Chitinophagales</taxon>
        <taxon>Chitinophagaceae</taxon>
        <taxon>Chitinophaga</taxon>
    </lineage>
</organism>
<accession>A0ABY6J8U3</accession>
<dbReference type="SMART" id="SM00487">
    <property type="entry name" value="DEXDc"/>
    <property type="match status" value="1"/>
</dbReference>
<dbReference type="InterPro" id="IPR011545">
    <property type="entry name" value="DEAD/DEAH_box_helicase_dom"/>
</dbReference>
<dbReference type="PROSITE" id="PS51192">
    <property type="entry name" value="HELICASE_ATP_BIND_1"/>
    <property type="match status" value="1"/>
</dbReference>
<evidence type="ECO:0000256" key="3">
    <source>
        <dbReference type="ARBA" id="ARBA00022806"/>
    </source>
</evidence>
<dbReference type="Proteomes" id="UP001162741">
    <property type="component" value="Chromosome"/>
</dbReference>
<name>A0ABY6J8U3_9BACT</name>
<evidence type="ECO:0000259" key="8">
    <source>
        <dbReference type="PROSITE" id="PS51192"/>
    </source>
</evidence>
<dbReference type="CDD" id="cd00268">
    <property type="entry name" value="DEADc"/>
    <property type="match status" value="1"/>
</dbReference>
<dbReference type="InterPro" id="IPR014014">
    <property type="entry name" value="RNA_helicase_DEAD_Q_motif"/>
</dbReference>
<dbReference type="SUPFAM" id="SSF52540">
    <property type="entry name" value="P-loop containing nucleoside triphosphate hydrolases"/>
    <property type="match status" value="1"/>
</dbReference>
<reference evidence="11" key="1">
    <citation type="submission" date="2022-10" db="EMBL/GenBank/DDBJ databases">
        <title>Chitinophaga sp. nov., isolated from soil.</title>
        <authorList>
            <person name="Jeon C.O."/>
        </authorList>
    </citation>
    <scope>NUCLEOTIDE SEQUENCE</scope>
    <source>
        <strain evidence="11">R8</strain>
    </source>
</reference>
<protein>
    <submittedName>
        <fullName evidence="11">DEAD/DEAH box helicase</fullName>
    </submittedName>
</protein>
<evidence type="ECO:0000256" key="2">
    <source>
        <dbReference type="ARBA" id="ARBA00022801"/>
    </source>
</evidence>
<sequence length="436" mass="49856">MKFEQYNISPEIKRSLEDLGFKRPTDIQFKAIPSILNGDDVLAIAQTGTGKTAAFAIPVLHILQRKRRRIGRKEVRCLVMVPTRELAIQIAEVFETLAKYTKLNILGLFGGVEQAEQVKKLDQGVDVMIATPGRMFDLINQEHIDLSNLDILILDEADHMLDLGFIRDIRDVLKHIPRDHQTLFFSATIDKNIKELAYSVVRNAIRIQISPQDPVSKNVNHAVAFVEMDDKRFFLERLVGELPDAKILVFVRTKVRAERVFAAMERVGVKSLTMHGGKEQKDRLQVMEEFKKGDIKLLITTDVNARGIDIPNVDYVVNYDLPDVPENYVHRVGRTGRGVQRGQAVSFCSTEEKPLLEAIEAYIGKPVVVMKIDSQDYRETLSFSEDIPNDNWQLLLDEHEKELKNKKEKRSKQSLLPFLFTKHCSLTFYSHDQSFV</sequence>
<feature type="domain" description="Helicase C-terminal" evidence="9">
    <location>
        <begin position="234"/>
        <end position="378"/>
    </location>
</feature>
<dbReference type="EMBL" id="CP107006">
    <property type="protein sequence ID" value="UYQ94706.1"/>
    <property type="molecule type" value="Genomic_DNA"/>
</dbReference>
<evidence type="ECO:0000256" key="5">
    <source>
        <dbReference type="ARBA" id="ARBA00038437"/>
    </source>
</evidence>
<evidence type="ECO:0000259" key="9">
    <source>
        <dbReference type="PROSITE" id="PS51194"/>
    </source>
</evidence>
<feature type="domain" description="DEAD-box RNA helicase Q" evidence="10">
    <location>
        <begin position="1"/>
        <end position="29"/>
    </location>
</feature>
<comment type="similarity">
    <text evidence="5">Belongs to the DEAD box helicase family.</text>
</comment>
<dbReference type="PANTHER" id="PTHR47959:SF13">
    <property type="entry name" value="ATP-DEPENDENT RNA HELICASE RHLE"/>
    <property type="match status" value="1"/>
</dbReference>
<evidence type="ECO:0000259" key="10">
    <source>
        <dbReference type="PROSITE" id="PS51195"/>
    </source>
</evidence>